<dbReference type="Pfam" id="PF01237">
    <property type="entry name" value="Oxysterol_BP"/>
    <property type="match status" value="1"/>
</dbReference>
<dbReference type="AlphaFoldDB" id="A0A699ZK35"/>
<dbReference type="SUPFAM" id="SSF144000">
    <property type="entry name" value="Oxysterol-binding protein-like"/>
    <property type="match status" value="1"/>
</dbReference>
<dbReference type="PANTHER" id="PTHR10972">
    <property type="entry name" value="OXYSTEROL-BINDING PROTEIN-RELATED"/>
    <property type="match status" value="1"/>
</dbReference>
<dbReference type="GO" id="GO:0005829">
    <property type="term" value="C:cytosol"/>
    <property type="evidence" value="ECO:0007669"/>
    <property type="project" value="TreeGrafter"/>
</dbReference>
<keyword evidence="2" id="KW-1185">Reference proteome</keyword>
<proteinExistence type="predicted"/>
<dbReference type="InterPro" id="IPR000648">
    <property type="entry name" value="Oxysterol-bd"/>
</dbReference>
<name>A0A699ZK35_HAELA</name>
<evidence type="ECO:0000313" key="1">
    <source>
        <dbReference type="EMBL" id="GFH23137.1"/>
    </source>
</evidence>
<organism evidence="1 2">
    <name type="scientific">Haematococcus lacustris</name>
    <name type="common">Green alga</name>
    <name type="synonym">Haematococcus pluvialis</name>
    <dbReference type="NCBI Taxonomy" id="44745"/>
    <lineage>
        <taxon>Eukaryota</taxon>
        <taxon>Viridiplantae</taxon>
        <taxon>Chlorophyta</taxon>
        <taxon>core chlorophytes</taxon>
        <taxon>Chlorophyceae</taxon>
        <taxon>CS clade</taxon>
        <taxon>Chlamydomonadales</taxon>
        <taxon>Haematococcaceae</taxon>
        <taxon>Haematococcus</taxon>
    </lineage>
</organism>
<dbReference type="GO" id="GO:0016020">
    <property type="term" value="C:membrane"/>
    <property type="evidence" value="ECO:0007669"/>
    <property type="project" value="TreeGrafter"/>
</dbReference>
<evidence type="ECO:0008006" key="3">
    <source>
        <dbReference type="Google" id="ProtNLM"/>
    </source>
</evidence>
<gene>
    <name evidence="1" type="ORF">HaLaN_20702</name>
</gene>
<dbReference type="Gene3D" id="2.40.160.120">
    <property type="match status" value="1"/>
</dbReference>
<accession>A0A699ZK35</accession>
<protein>
    <recommendedName>
        <fullName evidence="3">Oxysterol-binding protein</fullName>
    </recommendedName>
</protein>
<dbReference type="Proteomes" id="UP000485058">
    <property type="component" value="Unassembled WGS sequence"/>
</dbReference>
<evidence type="ECO:0000313" key="2">
    <source>
        <dbReference type="Proteomes" id="UP000485058"/>
    </source>
</evidence>
<dbReference type="EMBL" id="BLLF01002200">
    <property type="protein sequence ID" value="GFH23137.1"/>
    <property type="molecule type" value="Genomic_DNA"/>
</dbReference>
<dbReference type="InterPro" id="IPR037239">
    <property type="entry name" value="OSBP_sf"/>
</dbReference>
<dbReference type="PANTHER" id="PTHR10972:SF148">
    <property type="entry name" value="OXYSTEROL-BINDING PROTEIN 9"/>
    <property type="match status" value="1"/>
</dbReference>
<comment type="caution">
    <text evidence="1">The sequence shown here is derived from an EMBL/GenBank/DDBJ whole genome shotgun (WGS) entry which is preliminary data.</text>
</comment>
<sequence length="485" mass="53829">MGGCEHAPASFVNAVSRRSLLKNKSLQDDISSVRLRRTSRRMAATSRLQRTMQTTKLMLLVLGDTCSTHWSTRRSSRSSEHSFGYVGGLGQYLMDTTHAVPTRAAHVLDTGLKNVGSNMFRDGINLTKISLPVCLFEARSFLERITSNWEYLDLLVAAAHATDPADRMKYVVAFALSGLCRQVSFHKPFNPILGETYQSRFANGVEVFCEQISHHPPISSWQVLEPSGKFVFHGNGNWVAGIKGNHVKGRQTGDNVVTFADGSSIKYELPSVTVRGVLWGHRCIKYSGEMTFVDETNNLKVQLEVDPQPQQSYISSWFRSKKSLGYKPDQIRGSLMQGSTVLDNISGNWLHYIEWEKGVNNGKVKRVWDIKTSPLSCAEGYIDALSSDARLREDVAFLKQAIIMQRRQVQPTWGAWDLPGWVEPFLGVWGVSNMAGWLGSAGHPQDIAQSPSTTYPSCPQYLTGPTLAGPAAYHHLPAPSHFPSA</sequence>
<dbReference type="GO" id="GO:0032934">
    <property type="term" value="F:sterol binding"/>
    <property type="evidence" value="ECO:0007669"/>
    <property type="project" value="TreeGrafter"/>
</dbReference>
<reference evidence="1 2" key="1">
    <citation type="submission" date="2020-02" db="EMBL/GenBank/DDBJ databases">
        <title>Draft genome sequence of Haematococcus lacustris strain NIES-144.</title>
        <authorList>
            <person name="Morimoto D."/>
            <person name="Nakagawa S."/>
            <person name="Yoshida T."/>
            <person name="Sawayama S."/>
        </authorList>
    </citation>
    <scope>NUCLEOTIDE SEQUENCE [LARGE SCALE GENOMIC DNA]</scope>
    <source>
        <strain evidence="1 2">NIES-144</strain>
    </source>
</reference>